<evidence type="ECO:0000313" key="1">
    <source>
        <dbReference type="EMBL" id="OCB89924.1"/>
    </source>
</evidence>
<dbReference type="Proteomes" id="UP000757232">
    <property type="component" value="Unassembled WGS sequence"/>
</dbReference>
<organism evidence="1 2">
    <name type="scientific">Sanghuangporus baumii</name>
    <name type="common">Phellinus baumii</name>
    <dbReference type="NCBI Taxonomy" id="108892"/>
    <lineage>
        <taxon>Eukaryota</taxon>
        <taxon>Fungi</taxon>
        <taxon>Dikarya</taxon>
        <taxon>Basidiomycota</taxon>
        <taxon>Agaricomycotina</taxon>
        <taxon>Agaricomycetes</taxon>
        <taxon>Hymenochaetales</taxon>
        <taxon>Hymenochaetaceae</taxon>
        <taxon>Sanghuangporus</taxon>
    </lineage>
</organism>
<reference evidence="1" key="1">
    <citation type="submission" date="2016-06" db="EMBL/GenBank/DDBJ databases">
        <title>Draft Genome sequence of the fungus Inonotus baumii.</title>
        <authorList>
            <person name="Zhu H."/>
            <person name="Lin W."/>
        </authorList>
    </citation>
    <scope>NUCLEOTIDE SEQUENCE</scope>
    <source>
        <strain evidence="1">821</strain>
    </source>
</reference>
<proteinExistence type="predicted"/>
<dbReference type="EMBL" id="LNZH02000145">
    <property type="protein sequence ID" value="OCB89924.1"/>
    <property type="molecule type" value="Genomic_DNA"/>
</dbReference>
<accession>A0A9Q5I1R4</accession>
<keyword evidence="2" id="KW-1185">Reference proteome</keyword>
<comment type="caution">
    <text evidence="1">The sequence shown here is derived from an EMBL/GenBank/DDBJ whole genome shotgun (WGS) entry which is preliminary data.</text>
</comment>
<protein>
    <submittedName>
        <fullName evidence="1">Uncharacterized protein</fullName>
    </submittedName>
</protein>
<gene>
    <name evidence="1" type="ORF">A7U60_g2864</name>
</gene>
<dbReference type="AlphaFoldDB" id="A0A9Q5I1R4"/>
<sequence>MLEEMTSIAEDLKRFSFARSIDGEIKSVGSRRSSVVVVEQAHQRQPVAYRAECIAACNDSEKTIDALDGILSELRDMINQNGDDDRSVYSQESSSSYFSFSNATELRDMINQNGDDDRSVYSQESSSSYFSFSNATVKSANEDRTDQSCQKTITATIKDVVEPNASPRSPLTAETSTDTILEDEATLISCPTKKDVQAMSPGVAIVVEDAIEPPGDMIATSLKIPRSGPWYRLRWSC</sequence>
<evidence type="ECO:0000313" key="2">
    <source>
        <dbReference type="Proteomes" id="UP000757232"/>
    </source>
</evidence>
<name>A0A9Q5I1R4_SANBA</name>